<keyword evidence="3" id="KW-1185">Reference proteome</keyword>
<dbReference type="AlphaFoldDB" id="A0A8T0V361"/>
<keyword evidence="1" id="KW-0472">Membrane</keyword>
<evidence type="ECO:0000313" key="2">
    <source>
        <dbReference type="EMBL" id="KAG2631121.1"/>
    </source>
</evidence>
<reference evidence="2" key="1">
    <citation type="submission" date="2020-05" db="EMBL/GenBank/DDBJ databases">
        <title>WGS assembly of Panicum virgatum.</title>
        <authorList>
            <person name="Lovell J.T."/>
            <person name="Jenkins J."/>
            <person name="Shu S."/>
            <person name="Juenger T.E."/>
            <person name="Schmutz J."/>
        </authorList>
    </citation>
    <scope>NUCLEOTIDE SEQUENCE</scope>
    <source>
        <strain evidence="2">AP13</strain>
    </source>
</reference>
<sequence length="260" mass="28569">MASISSGICCWALFWTGPVWWEGLVYGIGRERESERRGKKVMSCLLALSFLLFFPVSFLSPADPLPLPPSPHFSSPFHPSRLLDRSSDQSAGCPSSVLAHLVFASPRLQPARARARARSDWHPAPSPQIGRIHPWGGCCWSACRRRAPSSTVAGTATRPRLRNRHHLQGGPLLQICSSAPGQTDIDIKNYWNTKLKKKLLGKRAPSLRVRANQADPYPGRRAATCAAPAAASATAASPRRQRSKLNTVNVRSLFCILSRF</sequence>
<feature type="transmembrane region" description="Helical" evidence="1">
    <location>
        <begin position="41"/>
        <end position="60"/>
    </location>
</feature>
<dbReference type="EMBL" id="CM029041">
    <property type="protein sequence ID" value="KAG2631121.1"/>
    <property type="molecule type" value="Genomic_DNA"/>
</dbReference>
<evidence type="ECO:0000256" key="1">
    <source>
        <dbReference type="SAM" id="Phobius"/>
    </source>
</evidence>
<evidence type="ECO:0000313" key="3">
    <source>
        <dbReference type="Proteomes" id="UP000823388"/>
    </source>
</evidence>
<comment type="caution">
    <text evidence="2">The sequence shown here is derived from an EMBL/GenBank/DDBJ whole genome shotgun (WGS) entry which is preliminary data.</text>
</comment>
<evidence type="ECO:0008006" key="4">
    <source>
        <dbReference type="Google" id="ProtNLM"/>
    </source>
</evidence>
<feature type="transmembrane region" description="Helical" evidence="1">
    <location>
        <begin position="12"/>
        <end position="29"/>
    </location>
</feature>
<dbReference type="Proteomes" id="UP000823388">
    <property type="component" value="Chromosome 3K"/>
</dbReference>
<keyword evidence="1" id="KW-1133">Transmembrane helix</keyword>
<accession>A0A8T0V361</accession>
<gene>
    <name evidence="2" type="ORF">PVAP13_3KG574600</name>
</gene>
<keyword evidence="1" id="KW-0812">Transmembrane</keyword>
<proteinExistence type="predicted"/>
<protein>
    <recommendedName>
        <fullName evidence="4">HTH myb-type domain-containing protein</fullName>
    </recommendedName>
</protein>
<organism evidence="2 3">
    <name type="scientific">Panicum virgatum</name>
    <name type="common">Blackwell switchgrass</name>
    <dbReference type="NCBI Taxonomy" id="38727"/>
    <lineage>
        <taxon>Eukaryota</taxon>
        <taxon>Viridiplantae</taxon>
        <taxon>Streptophyta</taxon>
        <taxon>Embryophyta</taxon>
        <taxon>Tracheophyta</taxon>
        <taxon>Spermatophyta</taxon>
        <taxon>Magnoliopsida</taxon>
        <taxon>Liliopsida</taxon>
        <taxon>Poales</taxon>
        <taxon>Poaceae</taxon>
        <taxon>PACMAD clade</taxon>
        <taxon>Panicoideae</taxon>
        <taxon>Panicodae</taxon>
        <taxon>Paniceae</taxon>
        <taxon>Panicinae</taxon>
        <taxon>Panicum</taxon>
        <taxon>Panicum sect. Hiantes</taxon>
    </lineage>
</organism>
<name>A0A8T0V361_PANVG</name>
<dbReference type="Gene3D" id="1.10.10.60">
    <property type="entry name" value="Homeodomain-like"/>
    <property type="match status" value="1"/>
</dbReference>